<dbReference type="SUPFAM" id="SSF53335">
    <property type="entry name" value="S-adenosyl-L-methionine-dependent methyltransferases"/>
    <property type="match status" value="1"/>
</dbReference>
<evidence type="ECO:0000313" key="1">
    <source>
        <dbReference type="EMBL" id="GGZ70795.1"/>
    </source>
</evidence>
<accession>A0ABQ3C7Q0</accession>
<comment type="caution">
    <text evidence="1">The sequence shown here is derived from an EMBL/GenBank/DDBJ whole genome shotgun (WGS) entry which is preliminary data.</text>
</comment>
<organism evidence="1 2">
    <name type="scientific">Cognatilysobacter xinjiangensis</name>
    <dbReference type="NCBI Taxonomy" id="546892"/>
    <lineage>
        <taxon>Bacteria</taxon>
        <taxon>Pseudomonadati</taxon>
        <taxon>Pseudomonadota</taxon>
        <taxon>Gammaproteobacteria</taxon>
        <taxon>Lysobacterales</taxon>
        <taxon>Lysobacteraceae</taxon>
        <taxon>Cognatilysobacter</taxon>
    </lineage>
</organism>
<keyword evidence="2" id="KW-1185">Reference proteome</keyword>
<proteinExistence type="predicted"/>
<gene>
    <name evidence="1" type="ORF">GCM10008101_26440</name>
</gene>
<sequence length="246" mass="27337">MLQPQEDDVAVDYAEIFEIRGQRYHRAMLSQPRARANEFARLFDVAPPSAGQRVLDVPAGGGYLGQWLGDRVQVTSLELTDGFGHSSDVIHAPANWPDALYDHAVCLAALHHISDRPAFLGLLRDRVRPGGTIHLADVHQDSPLTGFLDGFVGRYNLTGHHGDYLRADDDLYGQLGRVIRCEEASCPWVFPSEPDMLDFCSELFGLEGHPEDALATELRSIGVRHAADGSVELDWRLLYIDIEVRP</sequence>
<dbReference type="Pfam" id="PF13489">
    <property type="entry name" value="Methyltransf_23"/>
    <property type="match status" value="1"/>
</dbReference>
<name>A0ABQ3C7Q0_9GAMM</name>
<dbReference type="Proteomes" id="UP000643403">
    <property type="component" value="Unassembled WGS sequence"/>
</dbReference>
<dbReference type="CDD" id="cd02440">
    <property type="entry name" value="AdoMet_MTases"/>
    <property type="match status" value="1"/>
</dbReference>
<evidence type="ECO:0008006" key="3">
    <source>
        <dbReference type="Google" id="ProtNLM"/>
    </source>
</evidence>
<dbReference type="InterPro" id="IPR029063">
    <property type="entry name" value="SAM-dependent_MTases_sf"/>
</dbReference>
<evidence type="ECO:0000313" key="2">
    <source>
        <dbReference type="Proteomes" id="UP000643403"/>
    </source>
</evidence>
<protein>
    <recommendedName>
        <fullName evidence="3">Methyltransferase domain-containing protein</fullName>
    </recommendedName>
</protein>
<reference evidence="2" key="1">
    <citation type="journal article" date="2019" name="Int. J. Syst. Evol. Microbiol.">
        <title>The Global Catalogue of Microorganisms (GCM) 10K type strain sequencing project: providing services to taxonomists for standard genome sequencing and annotation.</title>
        <authorList>
            <consortium name="The Broad Institute Genomics Platform"/>
            <consortium name="The Broad Institute Genome Sequencing Center for Infectious Disease"/>
            <person name="Wu L."/>
            <person name="Ma J."/>
        </authorList>
    </citation>
    <scope>NUCLEOTIDE SEQUENCE [LARGE SCALE GENOMIC DNA]</scope>
    <source>
        <strain evidence="2">KCTC 22558</strain>
    </source>
</reference>
<dbReference type="EMBL" id="BMXY01000004">
    <property type="protein sequence ID" value="GGZ70795.1"/>
    <property type="molecule type" value="Genomic_DNA"/>
</dbReference>
<dbReference type="Gene3D" id="3.40.50.150">
    <property type="entry name" value="Vaccinia Virus protein VP39"/>
    <property type="match status" value="1"/>
</dbReference>